<dbReference type="AlphaFoldDB" id="A0A1E5D2A9"/>
<comment type="caution">
    <text evidence="1">The sequence shown here is derived from an EMBL/GenBank/DDBJ whole genome shotgun (WGS) entry which is preliminary data.</text>
</comment>
<protein>
    <submittedName>
        <fullName evidence="1">Fimbrial protein</fullName>
    </submittedName>
</protein>
<reference evidence="1 2" key="1">
    <citation type="journal article" date="2012" name="Science">
        <title>Ecological populations of bacteria act as socially cohesive units of antibiotic production and resistance.</title>
        <authorList>
            <person name="Cordero O.X."/>
            <person name="Wildschutte H."/>
            <person name="Kirkup B."/>
            <person name="Proehl S."/>
            <person name="Ngo L."/>
            <person name="Hussain F."/>
            <person name="Le Roux F."/>
            <person name="Mincer T."/>
            <person name="Polz M.F."/>
        </authorList>
    </citation>
    <scope>NUCLEOTIDE SEQUENCE [LARGE SCALE GENOMIC DNA]</scope>
    <source>
        <strain evidence="1 2">FF-238</strain>
    </source>
</reference>
<dbReference type="Proteomes" id="UP000094165">
    <property type="component" value="Unassembled WGS sequence"/>
</dbReference>
<name>A0A1E5D2A9_9VIBR</name>
<sequence>MGCKANHEPLDEYVQQVERQVRKQAIQLEPAAQLFVQPYTQRMGREPFVLPKEAVVHTQPKVKTDCWQPRSRSKSGRLERYPIGKLRLKGVMGSGGAISGLVQTPLGSVEKVKNGQYMGLNNGQVIQVNAKYLLINETLPDGLGCWYKRHVKLALK</sequence>
<evidence type="ECO:0000313" key="1">
    <source>
        <dbReference type="EMBL" id="OEE77664.1"/>
    </source>
</evidence>
<dbReference type="EMBL" id="AJYW02000073">
    <property type="protein sequence ID" value="OEE77664.1"/>
    <property type="molecule type" value="Genomic_DNA"/>
</dbReference>
<accession>A0A1E5D2A9</accession>
<dbReference type="Gene3D" id="2.30.30.830">
    <property type="match status" value="1"/>
</dbReference>
<evidence type="ECO:0000313" key="2">
    <source>
        <dbReference type="Proteomes" id="UP000094165"/>
    </source>
</evidence>
<proteinExistence type="predicted"/>
<gene>
    <name evidence="1" type="ORF">A130_14125</name>
</gene>
<dbReference type="PIRSF" id="PIRSF016481">
    <property type="entry name" value="Pilus_assembly_PilP"/>
    <property type="match status" value="1"/>
</dbReference>
<organism evidence="1 2">
    <name type="scientific">Vibrio genomosp. F6 str. FF-238</name>
    <dbReference type="NCBI Taxonomy" id="1191298"/>
    <lineage>
        <taxon>Bacteria</taxon>
        <taxon>Pseudomonadati</taxon>
        <taxon>Pseudomonadota</taxon>
        <taxon>Gammaproteobacteria</taxon>
        <taxon>Vibrionales</taxon>
        <taxon>Vibrionaceae</taxon>
        <taxon>Vibrio</taxon>
    </lineage>
</organism>
<keyword evidence="2" id="KW-1185">Reference proteome</keyword>
<dbReference type="Pfam" id="PF04351">
    <property type="entry name" value="PilP"/>
    <property type="match status" value="1"/>
</dbReference>
<dbReference type="InterPro" id="IPR007446">
    <property type="entry name" value="PilP"/>
</dbReference>